<feature type="region of interest" description="Disordered" evidence="1">
    <location>
        <begin position="31"/>
        <end position="61"/>
    </location>
</feature>
<proteinExistence type="predicted"/>
<protein>
    <submittedName>
        <fullName evidence="2">Uncharacterized protein</fullName>
    </submittedName>
</protein>
<name>A0A7X1B2R1_9BACT</name>
<gene>
    <name evidence="2" type="ORF">H5P27_00260</name>
</gene>
<dbReference type="RefSeq" id="WP_185658378.1">
    <property type="nucleotide sequence ID" value="NZ_CAWPOO010000001.1"/>
</dbReference>
<dbReference type="AlphaFoldDB" id="A0A7X1B2R1"/>
<feature type="compositionally biased region" description="Basic and acidic residues" evidence="1">
    <location>
        <begin position="46"/>
        <end position="61"/>
    </location>
</feature>
<accession>A0A7X1B2R1</accession>
<evidence type="ECO:0000256" key="1">
    <source>
        <dbReference type="SAM" id="MobiDB-lite"/>
    </source>
</evidence>
<sequence>MNSENSRKSFLIAIAAIVAGVFALPKFLARPKAKGVQSKSASPMKLRHDPRAVNREDSRFA</sequence>
<reference evidence="2 3" key="1">
    <citation type="submission" date="2020-07" db="EMBL/GenBank/DDBJ databases">
        <authorList>
            <person name="Feng X."/>
        </authorList>
    </citation>
    <scope>NUCLEOTIDE SEQUENCE [LARGE SCALE GENOMIC DNA]</scope>
    <source>
        <strain evidence="2 3">JCM23202</strain>
    </source>
</reference>
<keyword evidence="3" id="KW-1185">Reference proteome</keyword>
<dbReference type="Proteomes" id="UP000526501">
    <property type="component" value="Unassembled WGS sequence"/>
</dbReference>
<evidence type="ECO:0000313" key="3">
    <source>
        <dbReference type="Proteomes" id="UP000526501"/>
    </source>
</evidence>
<dbReference type="EMBL" id="JACHVC010000001">
    <property type="protein sequence ID" value="MBC2604482.1"/>
    <property type="molecule type" value="Genomic_DNA"/>
</dbReference>
<comment type="caution">
    <text evidence="2">The sequence shown here is derived from an EMBL/GenBank/DDBJ whole genome shotgun (WGS) entry which is preliminary data.</text>
</comment>
<evidence type="ECO:0000313" key="2">
    <source>
        <dbReference type="EMBL" id="MBC2604482.1"/>
    </source>
</evidence>
<organism evidence="2 3">
    <name type="scientific">Pelagicoccus albus</name>
    <dbReference type="NCBI Taxonomy" id="415222"/>
    <lineage>
        <taxon>Bacteria</taxon>
        <taxon>Pseudomonadati</taxon>
        <taxon>Verrucomicrobiota</taxon>
        <taxon>Opitutia</taxon>
        <taxon>Puniceicoccales</taxon>
        <taxon>Pelagicoccaceae</taxon>
        <taxon>Pelagicoccus</taxon>
    </lineage>
</organism>